<proteinExistence type="predicted"/>
<evidence type="ECO:0000313" key="3">
    <source>
        <dbReference type="Proteomes" id="UP000034917"/>
    </source>
</evidence>
<name>A0A0G0J7F0_9BACT</name>
<keyword evidence="1" id="KW-1133">Transmembrane helix</keyword>
<accession>A0A0G0J7F0</accession>
<gene>
    <name evidence="2" type="ORF">US40_C0019G0002</name>
</gene>
<reference evidence="2 3" key="1">
    <citation type="journal article" date="2015" name="Nature">
        <title>rRNA introns, odd ribosomes, and small enigmatic genomes across a large radiation of phyla.</title>
        <authorList>
            <person name="Brown C.T."/>
            <person name="Hug L.A."/>
            <person name="Thomas B.C."/>
            <person name="Sharon I."/>
            <person name="Castelle C.J."/>
            <person name="Singh A."/>
            <person name="Wilkins M.J."/>
            <person name="Williams K.H."/>
            <person name="Banfield J.F."/>
        </authorList>
    </citation>
    <scope>NUCLEOTIDE SEQUENCE [LARGE SCALE GENOMIC DNA]</scope>
</reference>
<evidence type="ECO:0000256" key="1">
    <source>
        <dbReference type="SAM" id="Phobius"/>
    </source>
</evidence>
<comment type="caution">
    <text evidence="2">The sequence shown here is derived from an EMBL/GenBank/DDBJ whole genome shotgun (WGS) entry which is preliminary data.</text>
</comment>
<feature type="transmembrane region" description="Helical" evidence="1">
    <location>
        <begin position="156"/>
        <end position="179"/>
    </location>
</feature>
<evidence type="ECO:0000313" key="2">
    <source>
        <dbReference type="EMBL" id="KKQ24076.1"/>
    </source>
</evidence>
<keyword evidence="1" id="KW-0812">Transmembrane</keyword>
<keyword evidence="1" id="KW-0472">Membrane</keyword>
<dbReference type="EMBL" id="LBSV01000019">
    <property type="protein sequence ID" value="KKQ24076.1"/>
    <property type="molecule type" value="Genomic_DNA"/>
</dbReference>
<dbReference type="Proteomes" id="UP000034917">
    <property type="component" value="Unassembled WGS sequence"/>
</dbReference>
<dbReference type="AlphaFoldDB" id="A0A0G0J7F0"/>
<sequence>MLGIIALLVFLVTSKVLVVSAQGMMGYFNSSIDKATIQDQQAEEQEGKVLLNNLANKTTTCPKLSNADFEKIGEYFMGRSIGNTQRHISMNEMMKRMMGEKGEEQAHQAMGKRLSGCDAYAAFPTQDAGFLPMMGMLAGSTGIMGNFYGSMMNNGWGLFGGLTWILITIFLILGIIYFWKGISKKK</sequence>
<organism evidence="2 3">
    <name type="scientific">Candidatus Roizmanbacteria bacterium GW2011_GWC2_37_13</name>
    <dbReference type="NCBI Taxonomy" id="1618486"/>
    <lineage>
        <taxon>Bacteria</taxon>
        <taxon>Candidatus Roizmaniibacteriota</taxon>
    </lineage>
</organism>
<protein>
    <submittedName>
        <fullName evidence="2">Uncharacterized protein</fullName>
    </submittedName>
</protein>